<dbReference type="EMBL" id="CAJNNV010007274">
    <property type="protein sequence ID" value="CAE8594682.1"/>
    <property type="molecule type" value="Genomic_DNA"/>
</dbReference>
<feature type="signal peptide" evidence="2">
    <location>
        <begin position="1"/>
        <end position="40"/>
    </location>
</feature>
<feature type="non-terminal residue" evidence="3">
    <location>
        <position position="115"/>
    </location>
</feature>
<feature type="repeat" description="RCC1" evidence="1">
    <location>
        <begin position="67"/>
        <end position="114"/>
    </location>
</feature>
<dbReference type="PROSITE" id="PS50012">
    <property type="entry name" value="RCC1_3"/>
    <property type="match status" value="1"/>
</dbReference>
<protein>
    <submittedName>
        <fullName evidence="3">Uncharacterized protein</fullName>
    </submittedName>
</protein>
<dbReference type="Proteomes" id="UP000654075">
    <property type="component" value="Unassembled WGS sequence"/>
</dbReference>
<dbReference type="OrthoDB" id="410551at2759"/>
<dbReference type="Gene3D" id="2.130.10.30">
    <property type="entry name" value="Regulator of chromosome condensation 1/beta-lactamase-inhibitor protein II"/>
    <property type="match status" value="1"/>
</dbReference>
<evidence type="ECO:0000256" key="2">
    <source>
        <dbReference type="SAM" id="SignalP"/>
    </source>
</evidence>
<comment type="caution">
    <text evidence="3">The sequence shown here is derived from an EMBL/GenBank/DDBJ whole genome shotgun (WGS) entry which is preliminary data.</text>
</comment>
<keyword evidence="4" id="KW-1185">Reference proteome</keyword>
<dbReference type="Pfam" id="PF00415">
    <property type="entry name" value="RCC1"/>
    <property type="match status" value="1"/>
</dbReference>
<keyword evidence="2" id="KW-0732">Signal</keyword>
<accession>A0A813E376</accession>
<evidence type="ECO:0000256" key="1">
    <source>
        <dbReference type="PROSITE-ProRule" id="PRU00235"/>
    </source>
</evidence>
<dbReference type="InterPro" id="IPR000408">
    <property type="entry name" value="Reg_chr_condens"/>
</dbReference>
<dbReference type="AlphaFoldDB" id="A0A813E376"/>
<name>A0A813E376_POLGL</name>
<evidence type="ECO:0000313" key="3">
    <source>
        <dbReference type="EMBL" id="CAE8594682.1"/>
    </source>
</evidence>
<proteinExistence type="predicted"/>
<reference evidence="3" key="1">
    <citation type="submission" date="2021-02" db="EMBL/GenBank/DDBJ databases">
        <authorList>
            <person name="Dougan E. K."/>
            <person name="Rhodes N."/>
            <person name="Thang M."/>
            <person name="Chan C."/>
        </authorList>
    </citation>
    <scope>NUCLEOTIDE SEQUENCE</scope>
</reference>
<sequence>MAPSGGRCVRGALRHFSTGSGHRSWVAAVLLSVCTVVVDTAVAPEYIYPEIFRDGAYRHTLELKYDNSVQAAGRNDFGQLGDGTVRNRQTPVEVFVQAKQASAGDWHSIFLRLDG</sequence>
<organism evidence="3 4">
    <name type="scientific">Polarella glacialis</name>
    <name type="common">Dinoflagellate</name>
    <dbReference type="NCBI Taxonomy" id="89957"/>
    <lineage>
        <taxon>Eukaryota</taxon>
        <taxon>Sar</taxon>
        <taxon>Alveolata</taxon>
        <taxon>Dinophyceae</taxon>
        <taxon>Suessiales</taxon>
        <taxon>Suessiaceae</taxon>
        <taxon>Polarella</taxon>
    </lineage>
</organism>
<evidence type="ECO:0000313" key="4">
    <source>
        <dbReference type="Proteomes" id="UP000654075"/>
    </source>
</evidence>
<gene>
    <name evidence="3" type="ORF">PGLA1383_LOCUS13208</name>
</gene>
<dbReference type="SUPFAM" id="SSF50985">
    <property type="entry name" value="RCC1/BLIP-II"/>
    <property type="match status" value="1"/>
</dbReference>
<dbReference type="InterPro" id="IPR009091">
    <property type="entry name" value="RCC1/BLIP-II"/>
</dbReference>
<feature type="chain" id="PRO_5032355067" evidence="2">
    <location>
        <begin position="41"/>
        <end position="115"/>
    </location>
</feature>